<keyword evidence="4" id="KW-0503">Monooxygenase</keyword>
<dbReference type="GO" id="GO:0005829">
    <property type="term" value="C:cytosol"/>
    <property type="evidence" value="ECO:0007669"/>
    <property type="project" value="TreeGrafter"/>
</dbReference>
<dbReference type="KEGG" id="plal:FXN65_20235"/>
<dbReference type="GO" id="GO:0004497">
    <property type="term" value="F:monooxygenase activity"/>
    <property type="evidence" value="ECO:0007669"/>
    <property type="project" value="UniProtKB-KW"/>
</dbReference>
<evidence type="ECO:0000256" key="4">
    <source>
        <dbReference type="ARBA" id="ARBA00023033"/>
    </source>
</evidence>
<keyword evidence="2" id="KW-0285">Flavoprotein</keyword>
<dbReference type="InterPro" id="IPR036661">
    <property type="entry name" value="Luciferase-like_sf"/>
</dbReference>
<proteinExistence type="inferred from homology"/>
<dbReference type="GO" id="GO:0016705">
    <property type="term" value="F:oxidoreductase activity, acting on paired donors, with incorporation or reduction of molecular oxygen"/>
    <property type="evidence" value="ECO:0007669"/>
    <property type="project" value="InterPro"/>
</dbReference>
<evidence type="ECO:0000313" key="6">
    <source>
        <dbReference type="EMBL" id="QEY64271.1"/>
    </source>
</evidence>
<sequence length="368" mass="41404">MKLGLFMMPLHDPRRNYTEMLHQDRQAVILADELGYSEVWVGEHYSCSSEPIANPLQFFASLIDQTKNIKFATGVINLPQHHPAAVAGDVAQFDHLSKGRFIMGVGPGGLVSDMELFGTQEMNRAEMTVESVEIIHKIWASDPPYRIQGKYWNVVLEKNLIPSLGFGPMLKPYQQPHPPLAISVMSPHSSSARQAAERGWSIVSANFIPPVYAKSHWEQYLIGCENAGRRADPEQWRVARSILVTDTDGEAADYLANPSSSYGWYYDYIIEDMAAFNMQKILKPSPDIPDSEVTREKCLEWMVMSGSPKTVLDKLVAFVDYVGAPFGTLLATQKDWEQPKIHQRSMQLLAQEVMPKLKDYCASLKQPS</sequence>
<dbReference type="Pfam" id="PF00296">
    <property type="entry name" value="Bac_luciferase"/>
    <property type="match status" value="1"/>
</dbReference>
<dbReference type="Proteomes" id="UP000327179">
    <property type="component" value="Chromosome"/>
</dbReference>
<dbReference type="InterPro" id="IPR011251">
    <property type="entry name" value="Luciferase-like_dom"/>
</dbReference>
<dbReference type="PANTHER" id="PTHR30137">
    <property type="entry name" value="LUCIFERASE-LIKE MONOOXYGENASE"/>
    <property type="match status" value="1"/>
</dbReference>
<comment type="similarity">
    <text evidence="1">Belongs to the bacterial luciferase oxidoreductase family.</text>
</comment>
<protein>
    <submittedName>
        <fullName evidence="6">LLM class flavin-dependent oxidoreductase</fullName>
    </submittedName>
</protein>
<dbReference type="RefSeq" id="WP_151135752.1">
    <property type="nucleotide sequence ID" value="NZ_CP043311.1"/>
</dbReference>
<evidence type="ECO:0000256" key="3">
    <source>
        <dbReference type="ARBA" id="ARBA00023002"/>
    </source>
</evidence>
<evidence type="ECO:0000256" key="2">
    <source>
        <dbReference type="ARBA" id="ARBA00022630"/>
    </source>
</evidence>
<accession>A0A5J6QSC7</accession>
<name>A0A5J6QSC7_9GAMM</name>
<dbReference type="Gene3D" id="3.20.20.30">
    <property type="entry name" value="Luciferase-like domain"/>
    <property type="match status" value="1"/>
</dbReference>
<dbReference type="InterPro" id="IPR050766">
    <property type="entry name" value="Bact_Lucif_Oxidored"/>
</dbReference>
<evidence type="ECO:0000256" key="1">
    <source>
        <dbReference type="ARBA" id="ARBA00010426"/>
    </source>
</evidence>
<evidence type="ECO:0000313" key="7">
    <source>
        <dbReference type="Proteomes" id="UP000327179"/>
    </source>
</evidence>
<keyword evidence="3" id="KW-0560">Oxidoreductase</keyword>
<dbReference type="SUPFAM" id="SSF51679">
    <property type="entry name" value="Bacterial luciferase-like"/>
    <property type="match status" value="1"/>
</dbReference>
<feature type="domain" description="Luciferase-like" evidence="5">
    <location>
        <begin position="1"/>
        <end position="320"/>
    </location>
</feature>
<dbReference type="EMBL" id="CP043311">
    <property type="protein sequence ID" value="QEY64271.1"/>
    <property type="molecule type" value="Genomic_DNA"/>
</dbReference>
<gene>
    <name evidence="6" type="ORF">FXN65_20235</name>
</gene>
<reference evidence="6 7" key="1">
    <citation type="submission" date="2019-08" db="EMBL/GenBank/DDBJ databases">
        <title>Whole-genome Sequencing of e-waste polymer degrading bacterium Pseudomonas sp. strain PE08.</title>
        <authorList>
            <person name="Kirdat K."/>
            <person name="Debbarma P."/>
            <person name="Narawade N."/>
            <person name="Suyal D."/>
            <person name="Thorat V."/>
            <person name="Shouche Y."/>
            <person name="Goel R."/>
            <person name="Yadav A."/>
        </authorList>
    </citation>
    <scope>NUCLEOTIDE SEQUENCE [LARGE SCALE GENOMIC DNA]</scope>
    <source>
        <strain evidence="6 7">PE08</strain>
    </source>
</reference>
<dbReference type="AlphaFoldDB" id="A0A5J6QSC7"/>
<keyword evidence="7" id="KW-1185">Reference proteome</keyword>
<organism evidence="6 7">
    <name type="scientific">Metapseudomonas lalkuanensis</name>
    <dbReference type="NCBI Taxonomy" id="2604832"/>
    <lineage>
        <taxon>Bacteria</taxon>
        <taxon>Pseudomonadati</taxon>
        <taxon>Pseudomonadota</taxon>
        <taxon>Gammaproteobacteria</taxon>
        <taxon>Pseudomonadales</taxon>
        <taxon>Pseudomonadaceae</taxon>
        <taxon>Metapseudomonas</taxon>
    </lineage>
</organism>
<dbReference type="PANTHER" id="PTHR30137:SF16">
    <property type="entry name" value="BLL0895 PROTEIN"/>
    <property type="match status" value="1"/>
</dbReference>
<evidence type="ECO:0000259" key="5">
    <source>
        <dbReference type="Pfam" id="PF00296"/>
    </source>
</evidence>